<feature type="domain" description="Aminotransferase class I/classII large" evidence="6">
    <location>
        <begin position="30"/>
        <end position="382"/>
    </location>
</feature>
<dbReference type="NCBIfam" id="TIGR04350">
    <property type="entry name" value="C_S_lyase_PatB"/>
    <property type="match status" value="1"/>
</dbReference>
<evidence type="ECO:0000259" key="6">
    <source>
        <dbReference type="Pfam" id="PF00155"/>
    </source>
</evidence>
<dbReference type="Gene3D" id="3.90.1150.10">
    <property type="entry name" value="Aspartate Aminotransferase, domain 1"/>
    <property type="match status" value="1"/>
</dbReference>
<evidence type="ECO:0000256" key="1">
    <source>
        <dbReference type="ARBA" id="ARBA00001933"/>
    </source>
</evidence>
<dbReference type="EMBL" id="SMBP01000006">
    <property type="protein sequence ID" value="TCU60560.1"/>
    <property type="molecule type" value="Genomic_DNA"/>
</dbReference>
<dbReference type="PANTHER" id="PTHR43525:SF1">
    <property type="entry name" value="PROTEIN MALY"/>
    <property type="match status" value="1"/>
</dbReference>
<dbReference type="InterPro" id="IPR015421">
    <property type="entry name" value="PyrdxlP-dep_Trfase_major"/>
</dbReference>
<dbReference type="InterPro" id="IPR027619">
    <property type="entry name" value="C-S_lyase_PatB-like"/>
</dbReference>
<dbReference type="EC" id="4.4.1.13" evidence="2"/>
<evidence type="ECO:0000313" key="7">
    <source>
        <dbReference type="EMBL" id="TCU60560.1"/>
    </source>
</evidence>
<sequence length="394" mass="45692">MYQFDKAQSRLNSSCTKWDRYKSRYQIEEDVIPLWVADMDFECLPEVSEAIRKRAAHPIYGYTDPPKELYDAIIQWEKRQHDVEVRKEEIIFNTGVVYGFYTLIDMLVKHDEKVIVQPPVYPPFFNIPKSLQREVVYNPLQHGQGGWHMDLQHFEECLKKDASIRMFILCNPHNPTGQCYTLEEINNVMELCKRYNVWVVSDEIHADIIMPNQHHVSALKCRCAYHDNLILLGAPTKTFNLAGLKISYAIVKNAVLQETFASVAKASGLSSINIFGIEALIAAYTKGDQWREECCAYIYDNFLFLKEFLANTMPLVRYEIPQATYLAWLDFSALQVPADFAERLKFEAHVELQPGIGFGKAYGAYQRVNVACPRETLKEGMLRIYAWLKKNRYL</sequence>
<dbReference type="SUPFAM" id="SSF53383">
    <property type="entry name" value="PLP-dependent transferases"/>
    <property type="match status" value="1"/>
</dbReference>
<dbReference type="Gene3D" id="3.40.640.10">
    <property type="entry name" value="Type I PLP-dependent aspartate aminotransferase-like (Major domain)"/>
    <property type="match status" value="1"/>
</dbReference>
<evidence type="ECO:0000256" key="5">
    <source>
        <dbReference type="ARBA" id="ARBA00037974"/>
    </source>
</evidence>
<evidence type="ECO:0000256" key="3">
    <source>
        <dbReference type="ARBA" id="ARBA00022898"/>
    </source>
</evidence>
<dbReference type="GO" id="GO:0030170">
    <property type="term" value="F:pyridoxal phosphate binding"/>
    <property type="evidence" value="ECO:0007669"/>
    <property type="project" value="InterPro"/>
</dbReference>
<dbReference type="RefSeq" id="WP_119957550.1">
    <property type="nucleotide sequence ID" value="NZ_JANKBG010000005.1"/>
</dbReference>
<dbReference type="InterPro" id="IPR004839">
    <property type="entry name" value="Aminotransferase_I/II_large"/>
</dbReference>
<evidence type="ECO:0000256" key="2">
    <source>
        <dbReference type="ARBA" id="ARBA00012224"/>
    </source>
</evidence>
<keyword evidence="4 7" id="KW-0456">Lyase</keyword>
<dbReference type="Proteomes" id="UP000295773">
    <property type="component" value="Unassembled WGS sequence"/>
</dbReference>
<evidence type="ECO:0000313" key="8">
    <source>
        <dbReference type="Proteomes" id="UP000295773"/>
    </source>
</evidence>
<comment type="cofactor">
    <cofactor evidence="1">
        <name>pyridoxal 5'-phosphate</name>
        <dbReference type="ChEBI" id="CHEBI:597326"/>
    </cofactor>
</comment>
<dbReference type="InterPro" id="IPR015424">
    <property type="entry name" value="PyrdxlP-dep_Trfase"/>
</dbReference>
<dbReference type="GO" id="GO:0047804">
    <property type="term" value="F:cysteine-S-conjugate beta-lyase activity"/>
    <property type="evidence" value="ECO:0007669"/>
    <property type="project" value="UniProtKB-EC"/>
</dbReference>
<dbReference type="InterPro" id="IPR051798">
    <property type="entry name" value="Class-II_PLP-Dep_Aminotrans"/>
</dbReference>
<keyword evidence="8" id="KW-1185">Reference proteome</keyword>
<protein>
    <recommendedName>
        <fullName evidence="2">cysteine-S-conjugate beta-lyase</fullName>
        <ecNumber evidence="2">4.4.1.13</ecNumber>
    </recommendedName>
</protein>
<evidence type="ECO:0000256" key="4">
    <source>
        <dbReference type="ARBA" id="ARBA00023239"/>
    </source>
</evidence>
<comment type="caution">
    <text evidence="7">The sequence shown here is derived from an EMBL/GenBank/DDBJ whole genome shotgun (WGS) entry which is preliminary data.</text>
</comment>
<dbReference type="InterPro" id="IPR015422">
    <property type="entry name" value="PyrdxlP-dep_Trfase_small"/>
</dbReference>
<keyword evidence="3" id="KW-0663">Pyridoxal phosphate</keyword>
<dbReference type="AlphaFoldDB" id="A0A4R3TG49"/>
<accession>A0A4R3TG49</accession>
<name>A0A4R3TG49_9FIRM</name>
<organism evidence="7 8">
    <name type="scientific">Longicatena caecimuris</name>
    <dbReference type="NCBI Taxonomy" id="1796635"/>
    <lineage>
        <taxon>Bacteria</taxon>
        <taxon>Bacillati</taxon>
        <taxon>Bacillota</taxon>
        <taxon>Erysipelotrichia</taxon>
        <taxon>Erysipelotrichales</taxon>
        <taxon>Erysipelotrichaceae</taxon>
        <taxon>Longicatena</taxon>
    </lineage>
</organism>
<gene>
    <name evidence="7" type="ORF">EDD61_10669</name>
</gene>
<proteinExistence type="inferred from homology"/>
<comment type="similarity">
    <text evidence="5">Belongs to the class-II pyridoxal-phosphate-dependent aminotransferase family. MalY/PatB cystathionine beta-lyase subfamily.</text>
</comment>
<dbReference type="PANTHER" id="PTHR43525">
    <property type="entry name" value="PROTEIN MALY"/>
    <property type="match status" value="1"/>
</dbReference>
<dbReference type="CDD" id="cd00609">
    <property type="entry name" value="AAT_like"/>
    <property type="match status" value="1"/>
</dbReference>
<dbReference type="Pfam" id="PF00155">
    <property type="entry name" value="Aminotran_1_2"/>
    <property type="match status" value="1"/>
</dbReference>
<reference evidence="7 8" key="1">
    <citation type="submission" date="2019-03" db="EMBL/GenBank/DDBJ databases">
        <title>Genomic Encyclopedia of Type Strains, Phase IV (KMG-IV): sequencing the most valuable type-strain genomes for metagenomic binning, comparative biology and taxonomic classification.</title>
        <authorList>
            <person name="Goeker M."/>
        </authorList>
    </citation>
    <scope>NUCLEOTIDE SEQUENCE [LARGE SCALE GENOMIC DNA]</scope>
    <source>
        <strain evidence="7 8">DSM 29481</strain>
    </source>
</reference>